<reference evidence="1" key="3">
    <citation type="submission" date="2021-01" db="EMBL/GenBank/DDBJ databases">
        <authorList>
            <consortium name="Genoscope - CEA"/>
            <person name="William W."/>
        </authorList>
    </citation>
    <scope>NUCLEOTIDE SEQUENCE</scope>
</reference>
<name>A0A078J3B6_BRANA</name>
<dbReference type="Proteomes" id="UP000028999">
    <property type="component" value="Unassembled WGS sequence"/>
</dbReference>
<gene>
    <name evidence="2" type="primary">BnaCnng31350D</name>
    <name evidence="1" type="ORF">DARMORV10_C03P69180.1</name>
    <name evidence="2" type="ORF">GSBRNA2T00020255001</name>
</gene>
<reference evidence="2 3" key="1">
    <citation type="journal article" date="2014" name="Science">
        <title>Plant genetics. Early allopolyploid evolution in the post-Neolithic Brassica napus oilseed genome.</title>
        <authorList>
            <person name="Chalhoub B."/>
            <person name="Denoeud F."/>
            <person name="Liu S."/>
            <person name="Parkin I.A."/>
            <person name="Tang H."/>
            <person name="Wang X."/>
            <person name="Chiquet J."/>
            <person name="Belcram H."/>
            <person name="Tong C."/>
            <person name="Samans B."/>
            <person name="Correa M."/>
            <person name="Da Silva C."/>
            <person name="Just J."/>
            <person name="Falentin C."/>
            <person name="Koh C.S."/>
            <person name="Le Clainche I."/>
            <person name="Bernard M."/>
            <person name="Bento P."/>
            <person name="Noel B."/>
            <person name="Labadie K."/>
            <person name="Alberti A."/>
            <person name="Charles M."/>
            <person name="Arnaud D."/>
            <person name="Guo H."/>
            <person name="Daviaud C."/>
            <person name="Alamery S."/>
            <person name="Jabbari K."/>
            <person name="Zhao M."/>
            <person name="Edger P.P."/>
            <person name="Chelaifa H."/>
            <person name="Tack D."/>
            <person name="Lassalle G."/>
            <person name="Mestiri I."/>
            <person name="Schnel N."/>
            <person name="Le Paslier M.C."/>
            <person name="Fan G."/>
            <person name="Renault V."/>
            <person name="Bayer P.E."/>
            <person name="Golicz A.A."/>
            <person name="Manoli S."/>
            <person name="Lee T.H."/>
            <person name="Thi V.H."/>
            <person name="Chalabi S."/>
            <person name="Hu Q."/>
            <person name="Fan C."/>
            <person name="Tollenaere R."/>
            <person name="Lu Y."/>
            <person name="Battail C."/>
            <person name="Shen J."/>
            <person name="Sidebottom C.H."/>
            <person name="Wang X."/>
            <person name="Canaguier A."/>
            <person name="Chauveau A."/>
            <person name="Berard A."/>
            <person name="Deniot G."/>
            <person name="Guan M."/>
            <person name="Liu Z."/>
            <person name="Sun F."/>
            <person name="Lim Y.P."/>
            <person name="Lyons E."/>
            <person name="Town C.D."/>
            <person name="Bancroft I."/>
            <person name="Wang X."/>
            <person name="Meng J."/>
            <person name="Ma J."/>
            <person name="Pires J.C."/>
            <person name="King G.J."/>
            <person name="Brunel D."/>
            <person name="Delourme R."/>
            <person name="Renard M."/>
            <person name="Aury J.M."/>
            <person name="Adams K.L."/>
            <person name="Batley J."/>
            <person name="Snowdon R.J."/>
            <person name="Tost J."/>
            <person name="Edwards D."/>
            <person name="Zhou Y."/>
            <person name="Hua W."/>
            <person name="Sharpe A.G."/>
            <person name="Paterson A.H."/>
            <person name="Guan C."/>
            <person name="Wincker P."/>
        </authorList>
    </citation>
    <scope>NUCLEOTIDE SEQUENCE [LARGE SCALE GENOMIC DNA]</scope>
    <source>
        <strain evidence="3">cv. Darmor-bzh</strain>
    </source>
</reference>
<reference evidence="2" key="2">
    <citation type="submission" date="2014-06" db="EMBL/GenBank/DDBJ databases">
        <authorList>
            <person name="Genoscope - CEA"/>
        </authorList>
    </citation>
    <scope>NUCLEOTIDE SEQUENCE</scope>
</reference>
<evidence type="ECO:0000313" key="1">
    <source>
        <dbReference type="EMBL" id="CAF1708541.1"/>
    </source>
</evidence>
<accession>A0A078J3B6</accession>
<proteinExistence type="predicted"/>
<dbReference type="PaxDb" id="3708-A0A078J3B6"/>
<dbReference type="Gramene" id="CDY56900">
    <property type="protein sequence ID" value="CDY56900"/>
    <property type="gene ID" value="GSBRNA2T00020255001"/>
</dbReference>
<organism evidence="2 3">
    <name type="scientific">Brassica napus</name>
    <name type="common">Rape</name>
    <dbReference type="NCBI Taxonomy" id="3708"/>
    <lineage>
        <taxon>Eukaryota</taxon>
        <taxon>Viridiplantae</taxon>
        <taxon>Streptophyta</taxon>
        <taxon>Embryophyta</taxon>
        <taxon>Tracheophyta</taxon>
        <taxon>Spermatophyta</taxon>
        <taxon>Magnoliopsida</taxon>
        <taxon>eudicotyledons</taxon>
        <taxon>Gunneridae</taxon>
        <taxon>Pentapetalae</taxon>
        <taxon>rosids</taxon>
        <taxon>malvids</taxon>
        <taxon>Brassicales</taxon>
        <taxon>Brassicaceae</taxon>
        <taxon>Brassiceae</taxon>
        <taxon>Brassica</taxon>
    </lineage>
</organism>
<dbReference type="AlphaFoldDB" id="A0A078J3B6"/>
<keyword evidence="3" id="KW-1185">Reference proteome</keyword>
<dbReference type="Proteomes" id="UP001295469">
    <property type="component" value="Chromosome C03"/>
</dbReference>
<dbReference type="EMBL" id="LK033529">
    <property type="protein sequence ID" value="CDY56900.1"/>
    <property type="molecule type" value="Genomic_DNA"/>
</dbReference>
<sequence length="58" mass="6301">MDSLGVIADEEVNTDADVKVGMDADVADDNVIKKEFICPSVSSSVSVVVQQKWRFCLP</sequence>
<evidence type="ECO:0000313" key="3">
    <source>
        <dbReference type="Proteomes" id="UP000028999"/>
    </source>
</evidence>
<protein>
    <submittedName>
        <fullName evidence="1">(rape) hypothetical protein</fullName>
    </submittedName>
    <submittedName>
        <fullName evidence="2">BnaCnng31350D protein</fullName>
    </submittedName>
</protein>
<evidence type="ECO:0000313" key="2">
    <source>
        <dbReference type="EMBL" id="CDY56900.1"/>
    </source>
</evidence>
<dbReference type="EMBL" id="HG994367">
    <property type="protein sequence ID" value="CAF1708541.1"/>
    <property type="molecule type" value="Genomic_DNA"/>
</dbReference>